<evidence type="ECO:0000256" key="4">
    <source>
        <dbReference type="ARBA" id="ARBA00009868"/>
    </source>
</evidence>
<evidence type="ECO:0000259" key="15">
    <source>
        <dbReference type="PROSITE" id="PS52053"/>
    </source>
</evidence>
<comment type="catalytic activity">
    <reaction evidence="1">
        <text>S-ubiquitinyl-[E2 ubiquitin-conjugating enzyme]-L-cysteine + [acceptor protein]-L-lysine = [E2 ubiquitin-conjugating enzyme]-L-cysteine + N(6)-ubiquitinyl-[acceptor protein]-L-lysine.</text>
        <dbReference type="EC" id="2.3.2.27"/>
    </reaction>
</comment>
<dbReference type="Pfam" id="PF14496">
    <property type="entry name" value="NEL"/>
    <property type="match status" value="1"/>
</dbReference>
<feature type="domain" description="NEL" evidence="15">
    <location>
        <begin position="1321"/>
        <end position="1613"/>
    </location>
</feature>
<keyword evidence="7" id="KW-0433">Leucine-rich repeat</keyword>
<evidence type="ECO:0000313" key="16">
    <source>
        <dbReference type="EMBL" id="PRC23025.1"/>
    </source>
</evidence>
<dbReference type="GO" id="GO:0061630">
    <property type="term" value="F:ubiquitin protein ligase activity"/>
    <property type="evidence" value="ECO:0007669"/>
    <property type="project" value="UniProtKB-EC"/>
</dbReference>
<keyword evidence="13 14" id="KW-1035">Host cytoplasm</keyword>
<keyword evidence="17" id="KW-1185">Reference proteome</keyword>
<protein>
    <recommendedName>
        <fullName evidence="5">RING-type E3 ubiquitin transferase</fullName>
        <ecNumber evidence="5">2.3.2.27</ecNumber>
    </recommendedName>
</protein>
<evidence type="ECO:0000256" key="12">
    <source>
        <dbReference type="ARBA" id="ARBA00023026"/>
    </source>
</evidence>
<feature type="active site" description="Glycyl thioester intermediate" evidence="14">
    <location>
        <position position="1408"/>
    </location>
</feature>
<evidence type="ECO:0000313" key="17">
    <source>
        <dbReference type="Proteomes" id="UP000238045"/>
    </source>
</evidence>
<keyword evidence="10 14" id="KW-0833">Ubl conjugation pathway</keyword>
<dbReference type="Gene3D" id="1.20.58.360">
    <property type="entry name" value="Shigella T3SS effector IpaH defines"/>
    <property type="match status" value="1"/>
</dbReference>
<keyword evidence="6 14" id="KW-0964">Secreted</keyword>
<keyword evidence="12" id="KW-0843">Virulence</keyword>
<dbReference type="InterPro" id="IPR029487">
    <property type="entry name" value="NEL_dom"/>
</dbReference>
<dbReference type="Pfam" id="PF20178">
    <property type="entry name" value="ToxA_N"/>
    <property type="match status" value="1"/>
</dbReference>
<proteinExistence type="inferred from homology"/>
<dbReference type="PANTHER" id="PTHR47114">
    <property type="match status" value="1"/>
</dbReference>
<dbReference type="RefSeq" id="WP_105694962.1">
    <property type="nucleotide sequence ID" value="NZ_CP159260.1"/>
</dbReference>
<evidence type="ECO:0000256" key="1">
    <source>
        <dbReference type="ARBA" id="ARBA00000900"/>
    </source>
</evidence>
<evidence type="ECO:0000256" key="10">
    <source>
        <dbReference type="ARBA" id="ARBA00022786"/>
    </source>
</evidence>
<evidence type="ECO:0000256" key="14">
    <source>
        <dbReference type="PROSITE-ProRule" id="PRU01398"/>
    </source>
</evidence>
<comment type="PTM">
    <text evidence="14">Ubiquitinated in the presence of host E1 ubiquitin-activating enzyme, E2 ubiquitin-conjugating enzyme and ubiquitin.</text>
</comment>
<dbReference type="GO" id="GO:0005576">
    <property type="term" value="C:extracellular region"/>
    <property type="evidence" value="ECO:0007669"/>
    <property type="project" value="UniProtKB-SubCell"/>
</dbReference>
<dbReference type="SMART" id="SM00369">
    <property type="entry name" value="LRR_TYP"/>
    <property type="match status" value="5"/>
</dbReference>
<evidence type="ECO:0000256" key="5">
    <source>
        <dbReference type="ARBA" id="ARBA00012483"/>
    </source>
</evidence>
<dbReference type="GO" id="GO:0016567">
    <property type="term" value="P:protein ubiquitination"/>
    <property type="evidence" value="ECO:0007669"/>
    <property type="project" value="InterPro"/>
</dbReference>
<name>A0A2S9EZX5_9PSED</name>
<dbReference type="GO" id="GO:0030430">
    <property type="term" value="C:host cell cytoplasm"/>
    <property type="evidence" value="ECO:0007669"/>
    <property type="project" value="UniProtKB-SubCell"/>
</dbReference>
<evidence type="ECO:0000256" key="9">
    <source>
        <dbReference type="ARBA" id="ARBA00022737"/>
    </source>
</evidence>
<organism evidence="16 17">
    <name type="scientific">Pseudomonas poae</name>
    <dbReference type="NCBI Taxonomy" id="200451"/>
    <lineage>
        <taxon>Bacteria</taxon>
        <taxon>Pseudomonadati</taxon>
        <taxon>Pseudomonadota</taxon>
        <taxon>Gammaproteobacteria</taxon>
        <taxon>Pseudomonadales</taxon>
        <taxon>Pseudomonadaceae</taxon>
        <taxon>Pseudomonas</taxon>
    </lineage>
</organism>
<comment type="caution">
    <text evidence="16">The sequence shown here is derived from an EMBL/GenBank/DDBJ whole genome shotgun (WGS) entry which is preliminary data.</text>
</comment>
<dbReference type="InterPro" id="IPR051071">
    <property type="entry name" value="LRR-bact_E3_ubiq_ligases"/>
</dbReference>
<sequence length="1613" mass="182297">MTQPRSLTQATAPLTQDQVQAALLDITGDLDKALVLEKTIPVWLLKAQPEFLRAIEDAYRDSQRPRERVARLLKQLQPIDEFCRQLLKAFLMSKGLGFLDVDHDLLEIPRRTLSGVSPDLGGRLLEDVRLEKQSLLQAAMQNFPLARSQPDGLPPSAVIRFGGKREVLGTLKAHEFVGYCREMDVGESYQAYLREFFNLPQPGEGAVVLDRGYNPVAYDIGQSKRSDLKVNLSIACAKGDITESTYRLLLEVVRLDRPASELKHLLFNGRPLVWHGLNIRGTCIWSALVFCGDSVSDFVNGPVVMYLPNEPERPLYEYATMQDFSTYLTAKLRSAPYRSVFTRFLDESERFTFLQQFDENQNLGLLAPLPVVDSLTDFFFNTVVGKYQLDAMVLAVPVAQVDEDARQQRLSSYLDAGLTLLNVAGLFIPVLGQLMMGVAMGQLLGEVFDGVEDWQHHDNARALEHVINVAETLASLAVFAAGAKGLGAAKRALTSSPEFFDGMEAVKLADGKERLWRSSPMPYRQALALNGVIGNAKGVYQAHSQSFVKVDGSLYSIAYDGQIGRWRARHPLREVAYRPPLIHNRQGGWQFTFERPEHWAHPDYIFQRLDPGLGSLPSGHLQDIAAVTDTKLSHLKQLARENSPLSERFRDCAARFKQNQRVRDLRWQLEQDAPLDPTTAWTQLLALPFMEGWPQGCFFEVLDDEGNLLERFPDTLPFDYEDLSIHITEQQLKAGEVLPTALAALDDEEKRVLLGRHVEPELEQQVLKQRLMDSLRHSHRKVFDALYQYDELADQTDQTDQGLLKARYPELPKRVCWEIMSKASVSERLQLRQTGRVPLRVAQQAREALDPLLMDQALSGLYLPELANEATLRIVLGLAPRLEGWPSGLRLQLRDGTVTGRLLAQTGSDTATVWRTLIKVGEDFQALDERGAPLGLMTNGRDGLYQAIIDAVPADDLAGMQDPDKSQLRYRIITEAQQSRARASRFVWPQRAELQEPPSPCIQALPREPAQFPVALVRKVKKLYPVFNDQQVATFLEAVGEDHLSRAKAIKALEGDYQRLHSTLRAWTRERVESTSSRYTSADIRLSRLQALRAIENSWRYASKVPNEAGELVPGLTLDGLFLGALPALPPEVSFDHVQILSLNRLGLSDDVAYFLKHFERLQALELTGNQISRLPEVLSHMPALERLYLDSNRLQLTEYTRAKLANMRSLKVLNLSNNPLVDPPLVRNLFELQTLALRNCRLKEVPSGLLRVPYLERLDLRENDIETLPDWLYAVPSGLAEAINLRHNPLTLRSRAALRNYRDRVGVGMGFLEDDIARLNEQRARELWVPDERIPQFSEKNATWLGLKDEAQSDGLFKLLAELGGTADSTNVREDMERRVWRVLEAARADQRLREEIFERAATPLNCDDAAAVSFSNLEILVEIHDASQLVNGGQVTAGSLLKLGRGLFRLDRLERMARAHSAEHPASDPLEVSLAYRTGLVDRFYLPGQPRHMRFSRLAGVTQQALASAENRVKSDELSPELLKYLMDLPFWVRYLKRSFGRSFDSLNQPFDQRMHTVFEQGHSLDDIVYRDQMNEISREQAVAERAELERLTLEALRLDETSHSCVLPFI</sequence>
<dbReference type="EMBL" id="PCQL01000001">
    <property type="protein sequence ID" value="PRC23025.1"/>
    <property type="molecule type" value="Genomic_DNA"/>
</dbReference>
<accession>A0A2S9EZX5</accession>
<gene>
    <name evidence="16" type="ORF">CQZ99_01185</name>
</gene>
<keyword evidence="9" id="KW-0677">Repeat</keyword>
<dbReference type="Gene3D" id="3.80.10.10">
    <property type="entry name" value="Ribonuclease Inhibitor"/>
    <property type="match status" value="1"/>
</dbReference>
<dbReference type="EC" id="2.3.2.27" evidence="5"/>
<dbReference type="PROSITE" id="PS51450">
    <property type="entry name" value="LRR"/>
    <property type="match status" value="2"/>
</dbReference>
<dbReference type="InterPro" id="IPR001611">
    <property type="entry name" value="Leu-rich_rpt"/>
</dbReference>
<comment type="similarity">
    <text evidence="4 14">Belongs to the LRR-containing bacterial E3 ligase family.</text>
</comment>
<dbReference type="PANTHER" id="PTHR47114:SF2">
    <property type="entry name" value="OLIGODENDROCYTE-MYELIN GLYCOPROTEIN"/>
    <property type="match status" value="1"/>
</dbReference>
<comment type="subcellular location">
    <subcellularLocation>
        <location evidence="2">Host cytoplasm</location>
    </subcellularLocation>
    <subcellularLocation>
        <location evidence="3">Secreted</location>
    </subcellularLocation>
</comment>
<reference evidence="16 17" key="1">
    <citation type="submission" date="2017-09" db="EMBL/GenBank/DDBJ databases">
        <title>Genomic, metabolic, and phenotypic characteristics of bacterial isolates from the natural microbiome of the model nematode Caenorhabditis elegans.</title>
        <authorList>
            <person name="Zimmermann J."/>
            <person name="Obeng N."/>
            <person name="Yang W."/>
            <person name="Obeng O."/>
            <person name="Kissoyan K."/>
            <person name="Pees B."/>
            <person name="Dirksen P."/>
            <person name="Hoppner M."/>
            <person name="Franke A."/>
            <person name="Rosenstiel P."/>
            <person name="Leippe M."/>
            <person name="Dierking K."/>
            <person name="Kaleta C."/>
            <person name="Schulenburg H."/>
        </authorList>
    </citation>
    <scope>NUCLEOTIDE SEQUENCE [LARGE SCALE GENOMIC DNA]</scope>
    <source>
        <strain evidence="16 17">MYb117</strain>
    </source>
</reference>
<dbReference type="InterPro" id="IPR032675">
    <property type="entry name" value="LRR_dom_sf"/>
</dbReference>
<evidence type="ECO:0000256" key="11">
    <source>
        <dbReference type="ARBA" id="ARBA00022843"/>
    </source>
</evidence>
<dbReference type="Proteomes" id="UP000238045">
    <property type="component" value="Unassembled WGS sequence"/>
</dbReference>
<evidence type="ECO:0000256" key="2">
    <source>
        <dbReference type="ARBA" id="ARBA00004192"/>
    </source>
</evidence>
<keyword evidence="8 14" id="KW-0808">Transferase</keyword>
<dbReference type="SUPFAM" id="SSF52058">
    <property type="entry name" value="L domain-like"/>
    <property type="match status" value="1"/>
</dbReference>
<evidence type="ECO:0000256" key="3">
    <source>
        <dbReference type="ARBA" id="ARBA00004613"/>
    </source>
</evidence>
<evidence type="ECO:0000256" key="13">
    <source>
        <dbReference type="ARBA" id="ARBA00023200"/>
    </source>
</evidence>
<evidence type="ECO:0000256" key="8">
    <source>
        <dbReference type="ARBA" id="ARBA00022679"/>
    </source>
</evidence>
<evidence type="ECO:0000256" key="7">
    <source>
        <dbReference type="ARBA" id="ARBA00022614"/>
    </source>
</evidence>
<dbReference type="PROSITE" id="PS52053">
    <property type="entry name" value="NEL"/>
    <property type="match status" value="1"/>
</dbReference>
<dbReference type="InterPro" id="IPR003591">
    <property type="entry name" value="Leu-rich_rpt_typical-subtyp"/>
</dbReference>
<evidence type="ECO:0000256" key="6">
    <source>
        <dbReference type="ARBA" id="ARBA00022525"/>
    </source>
</evidence>
<dbReference type="Pfam" id="PF13855">
    <property type="entry name" value="LRR_8"/>
    <property type="match status" value="1"/>
</dbReference>
<dbReference type="InterPro" id="IPR046673">
    <property type="entry name" value="ToxA_N"/>
</dbReference>
<keyword evidence="11 14" id="KW-0832">Ubl conjugation</keyword>
<dbReference type="Pfam" id="PF00560">
    <property type="entry name" value="LRR_1"/>
    <property type="match status" value="1"/>
</dbReference>